<accession>A0A7R9BWA8</accession>
<evidence type="ECO:0000256" key="2">
    <source>
        <dbReference type="ARBA" id="ARBA00010271"/>
    </source>
</evidence>
<dbReference type="EMBL" id="CAJPEX010002657">
    <property type="protein sequence ID" value="CAG0921307.1"/>
    <property type="molecule type" value="Genomic_DNA"/>
</dbReference>
<dbReference type="GO" id="GO:0016757">
    <property type="term" value="F:glycosyltransferase activity"/>
    <property type="evidence" value="ECO:0007669"/>
    <property type="project" value="InterPro"/>
</dbReference>
<feature type="domain" description="Glycosyl transferase 64" evidence="10">
    <location>
        <begin position="223"/>
        <end position="437"/>
    </location>
</feature>
<dbReference type="GO" id="GO:0005789">
    <property type="term" value="C:endoplasmic reticulum membrane"/>
    <property type="evidence" value="ECO:0007669"/>
    <property type="project" value="UniProtKB-SubCell"/>
</dbReference>
<reference evidence="11" key="1">
    <citation type="submission" date="2020-11" db="EMBL/GenBank/DDBJ databases">
        <authorList>
            <person name="Tran Van P."/>
        </authorList>
    </citation>
    <scope>NUCLEOTIDE SEQUENCE</scope>
</reference>
<evidence type="ECO:0000256" key="7">
    <source>
        <dbReference type="ARBA" id="ARBA00023136"/>
    </source>
</evidence>
<dbReference type="PANTHER" id="PTHR48261">
    <property type="entry name" value="ACETYLGLUCOSAMINYLTRANSFERASE"/>
    <property type="match status" value="1"/>
</dbReference>
<evidence type="ECO:0000256" key="1">
    <source>
        <dbReference type="ARBA" id="ARBA00004648"/>
    </source>
</evidence>
<evidence type="ECO:0000313" key="12">
    <source>
        <dbReference type="Proteomes" id="UP000678499"/>
    </source>
</evidence>
<evidence type="ECO:0000259" key="10">
    <source>
        <dbReference type="Pfam" id="PF09258"/>
    </source>
</evidence>
<keyword evidence="8" id="KW-1015">Disulfide bond</keyword>
<dbReference type="Pfam" id="PF03016">
    <property type="entry name" value="Exostosin_GT47"/>
    <property type="match status" value="1"/>
</dbReference>
<evidence type="ECO:0000256" key="6">
    <source>
        <dbReference type="ARBA" id="ARBA00022989"/>
    </source>
</evidence>
<evidence type="ECO:0000256" key="3">
    <source>
        <dbReference type="ARBA" id="ARBA00022679"/>
    </source>
</evidence>
<gene>
    <name evidence="11" type="ORF">NMOB1V02_LOCUS8807</name>
</gene>
<keyword evidence="7" id="KW-0472">Membrane</keyword>
<dbReference type="InterPro" id="IPR040911">
    <property type="entry name" value="Exostosin_GT47"/>
</dbReference>
<keyword evidence="3" id="KW-0808">Transferase</keyword>
<evidence type="ECO:0000256" key="8">
    <source>
        <dbReference type="ARBA" id="ARBA00023157"/>
    </source>
</evidence>
<dbReference type="OrthoDB" id="5954868at2759"/>
<comment type="similarity">
    <text evidence="2">Belongs to the glycosyltransferase 47 family.</text>
</comment>
<comment type="subcellular location">
    <subcellularLocation>
        <location evidence="1">Endoplasmic reticulum membrane</location>
        <topology evidence="1">Single-pass type II membrane protein</topology>
    </subcellularLocation>
</comment>
<dbReference type="InterPro" id="IPR004263">
    <property type="entry name" value="Exostosin"/>
</dbReference>
<evidence type="ECO:0000313" key="11">
    <source>
        <dbReference type="EMBL" id="CAD7281155.1"/>
    </source>
</evidence>
<evidence type="ECO:0000256" key="5">
    <source>
        <dbReference type="ARBA" id="ARBA00022824"/>
    </source>
</evidence>
<dbReference type="InterPro" id="IPR015338">
    <property type="entry name" value="GT64_dom"/>
</dbReference>
<dbReference type="AlphaFoldDB" id="A0A7R9BWA8"/>
<dbReference type="Pfam" id="PF09258">
    <property type="entry name" value="Glyco_transf_64"/>
    <property type="match status" value="1"/>
</dbReference>
<organism evidence="11">
    <name type="scientific">Notodromas monacha</name>
    <dbReference type="NCBI Taxonomy" id="399045"/>
    <lineage>
        <taxon>Eukaryota</taxon>
        <taxon>Metazoa</taxon>
        <taxon>Ecdysozoa</taxon>
        <taxon>Arthropoda</taxon>
        <taxon>Crustacea</taxon>
        <taxon>Oligostraca</taxon>
        <taxon>Ostracoda</taxon>
        <taxon>Podocopa</taxon>
        <taxon>Podocopida</taxon>
        <taxon>Cypridocopina</taxon>
        <taxon>Cypridoidea</taxon>
        <taxon>Cyprididae</taxon>
        <taxon>Notodromas</taxon>
    </lineage>
</organism>
<name>A0A7R9BWA8_9CRUS</name>
<keyword evidence="4" id="KW-0812">Transmembrane</keyword>
<sequence length="443" mass="50675">MSLECTENEETDFPVFDGDWRLCQNRQSTLQDSTFCLTLAPTGDFASTPSFQTRFAECLRFGAVPVVVGQARLPFDETIDWTAAAVFIPLPRLGEALDILNEISDEDIVGMRRQGYYLWKSYLSSDERIMDAVVSTLRGRMGVLGMAREVAHSKDGVFNSSSMSVSNDNSKFKFKWNMFPEARETGGKPISSEREDLSTYGEAAFPGTEEFTIIFLTYHRDEVVKATKNSLNNRFIPFTTIETEAVLTVDEDVQINHEDILFGFRVWQEAKERMVGFVPRQHSWGAGKDKWVYRFKDLNKDFYSAAFSLALTGGVFVHKYYLYLYAYNMSPEILNKNDDIINCEDIAMNYLVSHLTRLPPIWSDFSTRIYARFAELPNFASHNLQIDSNTTFACSGCKEDGLSQMSNHYQERELCVNYFAKIYGYMPLMYSYFRASKARDGAK</sequence>
<dbReference type="SUPFAM" id="SSF53448">
    <property type="entry name" value="Nucleotide-diphospho-sugar transferases"/>
    <property type="match status" value="1"/>
</dbReference>
<keyword evidence="5" id="KW-0256">Endoplasmic reticulum</keyword>
<dbReference type="Gene3D" id="3.90.550.10">
    <property type="entry name" value="Spore Coat Polysaccharide Biosynthesis Protein SpsA, Chain A"/>
    <property type="match status" value="1"/>
</dbReference>
<protein>
    <submittedName>
        <fullName evidence="11">Uncharacterized protein</fullName>
    </submittedName>
</protein>
<keyword evidence="6" id="KW-1133">Transmembrane helix</keyword>
<evidence type="ECO:0000256" key="4">
    <source>
        <dbReference type="ARBA" id="ARBA00022692"/>
    </source>
</evidence>
<dbReference type="Proteomes" id="UP000678499">
    <property type="component" value="Unassembled WGS sequence"/>
</dbReference>
<proteinExistence type="inferred from homology"/>
<dbReference type="EMBL" id="OA884694">
    <property type="protein sequence ID" value="CAD7281155.1"/>
    <property type="molecule type" value="Genomic_DNA"/>
</dbReference>
<evidence type="ECO:0000259" key="9">
    <source>
        <dbReference type="Pfam" id="PF03016"/>
    </source>
</evidence>
<keyword evidence="12" id="KW-1185">Reference proteome</keyword>
<dbReference type="PANTHER" id="PTHR48261:SF2">
    <property type="entry name" value="ACETYLGLUCOSAMINYLTRANSFERASE"/>
    <property type="match status" value="1"/>
</dbReference>
<dbReference type="GO" id="GO:0015012">
    <property type="term" value="P:heparan sulfate proteoglycan biosynthetic process"/>
    <property type="evidence" value="ECO:0007669"/>
    <property type="project" value="UniProtKB-ARBA"/>
</dbReference>
<feature type="domain" description="Exostosin GT47" evidence="9">
    <location>
        <begin position="21"/>
        <end position="102"/>
    </location>
</feature>
<dbReference type="InterPro" id="IPR029044">
    <property type="entry name" value="Nucleotide-diphossugar_trans"/>
</dbReference>